<evidence type="ECO:0000256" key="6">
    <source>
        <dbReference type="ARBA" id="ARBA00022753"/>
    </source>
</evidence>
<feature type="transmembrane region" description="Helical" evidence="13">
    <location>
        <begin position="491"/>
        <end position="512"/>
    </location>
</feature>
<reference evidence="17" key="2">
    <citation type="submission" date="2025-08" db="UniProtKB">
        <authorList>
            <consortium name="Ensembl"/>
        </authorList>
    </citation>
    <scope>IDENTIFICATION</scope>
</reference>
<evidence type="ECO:0000256" key="13">
    <source>
        <dbReference type="SAM" id="Phobius"/>
    </source>
</evidence>
<reference evidence="18" key="1">
    <citation type="submission" date="2012-01" db="EMBL/GenBank/DDBJ databases">
        <title>The Genome Sequence of Oreochromis niloticus (Nile Tilapia).</title>
        <authorList>
            <consortium name="Broad Institute Genome Assembly Team"/>
            <consortium name="Broad Institute Sequencing Platform"/>
            <person name="Di Palma F."/>
            <person name="Johnson J."/>
            <person name="Lander E.S."/>
            <person name="Lindblad-Toh K."/>
        </authorList>
    </citation>
    <scope>NUCLEOTIDE SEQUENCE [LARGE SCALE GENOMIC DNA]</scope>
</reference>
<dbReference type="Pfam" id="PF08016">
    <property type="entry name" value="PKD_channel"/>
    <property type="match status" value="1"/>
</dbReference>
<accession>A0A669BVT7</accession>
<keyword evidence="18" id="KW-1185">Reference proteome</keyword>
<evidence type="ECO:0000256" key="2">
    <source>
        <dbReference type="ARBA" id="ARBA00004651"/>
    </source>
</evidence>
<keyword evidence="5 13" id="KW-0812">Transmembrane</keyword>
<organism evidence="17 18">
    <name type="scientific">Oreochromis niloticus</name>
    <name type="common">Nile tilapia</name>
    <name type="synonym">Tilapia nilotica</name>
    <dbReference type="NCBI Taxonomy" id="8128"/>
    <lineage>
        <taxon>Eukaryota</taxon>
        <taxon>Metazoa</taxon>
        <taxon>Chordata</taxon>
        <taxon>Craniata</taxon>
        <taxon>Vertebrata</taxon>
        <taxon>Euteleostomi</taxon>
        <taxon>Actinopterygii</taxon>
        <taxon>Neopterygii</taxon>
        <taxon>Teleostei</taxon>
        <taxon>Neoteleostei</taxon>
        <taxon>Acanthomorphata</taxon>
        <taxon>Ovalentaria</taxon>
        <taxon>Cichlomorphae</taxon>
        <taxon>Cichliformes</taxon>
        <taxon>Cichlidae</taxon>
        <taxon>African cichlids</taxon>
        <taxon>Pseudocrenilabrinae</taxon>
        <taxon>Oreochromini</taxon>
        <taxon>Oreochromis</taxon>
    </lineage>
</organism>
<dbReference type="InParanoid" id="A0A669BVT7"/>
<feature type="transmembrane region" description="Helical" evidence="13">
    <location>
        <begin position="351"/>
        <end position="371"/>
    </location>
</feature>
<evidence type="ECO:0000256" key="14">
    <source>
        <dbReference type="SAM" id="SignalP"/>
    </source>
</evidence>
<comment type="catalytic activity">
    <reaction evidence="12">
        <text>Ca(2+)(in) = Ca(2+)(out)</text>
        <dbReference type="Rhea" id="RHEA:29671"/>
        <dbReference type="ChEBI" id="CHEBI:29108"/>
    </reaction>
</comment>
<keyword evidence="7 13" id="KW-1133">Transmembrane helix</keyword>
<evidence type="ECO:0000256" key="8">
    <source>
        <dbReference type="ARBA" id="ARBA00023065"/>
    </source>
</evidence>
<keyword evidence="10" id="KW-1015">Disulfide bond</keyword>
<comment type="subcellular location">
    <subcellularLocation>
        <location evidence="2">Cell membrane</location>
        <topology evidence="2">Multi-pass membrane protein</topology>
    </subcellularLocation>
    <subcellularLocation>
        <location evidence="1">Endosome membrane</location>
        <topology evidence="1">Multi-pass membrane protein</topology>
    </subcellularLocation>
</comment>
<feature type="chain" id="PRO_5025341209" evidence="14">
    <location>
        <begin position="30"/>
        <end position="565"/>
    </location>
</feature>
<dbReference type="GO" id="GO:0005765">
    <property type="term" value="C:lysosomal membrane"/>
    <property type="evidence" value="ECO:0007669"/>
    <property type="project" value="TreeGrafter"/>
</dbReference>
<dbReference type="InterPro" id="IPR049134">
    <property type="entry name" value="MCLN_ECD"/>
</dbReference>
<evidence type="ECO:0000256" key="7">
    <source>
        <dbReference type="ARBA" id="ARBA00022989"/>
    </source>
</evidence>
<evidence type="ECO:0000256" key="9">
    <source>
        <dbReference type="ARBA" id="ARBA00023136"/>
    </source>
</evidence>
<dbReference type="Ensembl" id="ENSONIT00000053001.1">
    <property type="protein sequence ID" value="ENSONIP00000039849.1"/>
    <property type="gene ID" value="ENSONIG00000009331.2"/>
</dbReference>
<keyword evidence="6" id="KW-0967">Endosome</keyword>
<keyword evidence="4" id="KW-1003">Cell membrane</keyword>
<evidence type="ECO:0000259" key="15">
    <source>
        <dbReference type="Pfam" id="PF08016"/>
    </source>
</evidence>
<dbReference type="GeneTree" id="ENSGT00950000183036"/>
<dbReference type="Gene3D" id="1.10.287.70">
    <property type="match status" value="1"/>
</dbReference>
<protein>
    <submittedName>
        <fullName evidence="17">Mucolipin TRP cation channel 3</fullName>
    </submittedName>
</protein>
<sequence length="565" mass="66089">MCVRIKSQSWSRTPAHVFLLFVFCVCALSHQEFASCFCHYNSLELTVEDFRWRLKYFFMNPCEKYRARGRKPWKLMIQILKIAITTIQLVSFGLSNEMMVTFKDENLMTFRNLFLKGYKDHRHGSLSLYTKRDVNEHIHYIINRYTNLQNLTVGNLAYELINGDYTPLTLCQVFYRNSTIDPENDTFDIDPHIDKDCISIHPMQSLSNNTLATHPNFSLDFRRLLSVNIYLTLKTINLQTVRHHELPDCYDFHIVIIFDNRAHSGKIKVDIENDVRIYECSDWNVEGTSGKNDYLLLSFDSVVILACFASLILCIRSVIHGIQLQFEFNIFFHAYYNKTVSWSDRMEFVNGWYMLIIVSDIMTITGSVLKIGIQTKFLTNYDVCSILLGTATMLVWVGVIRYLSFFKKYNILILTLRAALPNVFRFCVCAAMIYLGYCFCGWIVLGPYHDKFRTLAKVTECLFSLLNGDDMFSTFLRMRDKTYMVWLFSRLYLYSFISIFIYMVLSLFIALINDTYETIKHHQKDKEPVSQLQAFIAECIDQPESGRYQITDESTCCMFSRGCFG</sequence>
<dbReference type="InterPro" id="IPR013122">
    <property type="entry name" value="PKD1_2_channel"/>
</dbReference>
<keyword evidence="8" id="KW-0406">Ion transport</keyword>
<evidence type="ECO:0000256" key="12">
    <source>
        <dbReference type="ARBA" id="ARBA00036634"/>
    </source>
</evidence>
<feature type="domain" description="Mucolipin extracytosolic" evidence="16">
    <location>
        <begin position="99"/>
        <end position="280"/>
    </location>
</feature>
<dbReference type="GO" id="GO:0072345">
    <property type="term" value="F:NAADP-sensitive calcium-release channel activity"/>
    <property type="evidence" value="ECO:0007669"/>
    <property type="project" value="TreeGrafter"/>
</dbReference>
<feature type="transmembrane region" description="Helical" evidence="13">
    <location>
        <begin position="383"/>
        <end position="403"/>
    </location>
</feature>
<evidence type="ECO:0000256" key="4">
    <source>
        <dbReference type="ARBA" id="ARBA00022475"/>
    </source>
</evidence>
<dbReference type="Proteomes" id="UP000005207">
    <property type="component" value="Linkage group LG18"/>
</dbReference>
<feature type="domain" description="Polycystin cation channel PKD1/PKD2" evidence="15">
    <location>
        <begin position="383"/>
        <end position="519"/>
    </location>
</feature>
<evidence type="ECO:0000256" key="11">
    <source>
        <dbReference type="ARBA" id="ARBA00023303"/>
    </source>
</evidence>
<keyword evidence="14" id="KW-0732">Signal</keyword>
<evidence type="ECO:0000313" key="17">
    <source>
        <dbReference type="Ensembl" id="ENSONIP00000039849.1"/>
    </source>
</evidence>
<dbReference type="InterPro" id="IPR039031">
    <property type="entry name" value="Mucolipin"/>
</dbReference>
<keyword evidence="11" id="KW-0407">Ion channel</keyword>
<dbReference type="GO" id="GO:0005886">
    <property type="term" value="C:plasma membrane"/>
    <property type="evidence" value="ECO:0007669"/>
    <property type="project" value="UniProtKB-SubCell"/>
</dbReference>
<keyword evidence="9 13" id="KW-0472">Membrane</keyword>
<dbReference type="GO" id="GO:0010008">
    <property type="term" value="C:endosome membrane"/>
    <property type="evidence" value="ECO:0007669"/>
    <property type="project" value="UniProtKB-SubCell"/>
</dbReference>
<keyword evidence="3" id="KW-0813">Transport</keyword>
<dbReference type="OMA" id="WQARRKF"/>
<evidence type="ECO:0000256" key="3">
    <source>
        <dbReference type="ARBA" id="ARBA00022448"/>
    </source>
</evidence>
<dbReference type="AlphaFoldDB" id="A0A669BVT7"/>
<dbReference type="FunFam" id="1.10.287.70:FF:000033">
    <property type="entry name" value="Mucolipin 1"/>
    <property type="match status" value="1"/>
</dbReference>
<feature type="signal peptide" evidence="14">
    <location>
        <begin position="1"/>
        <end position="29"/>
    </location>
</feature>
<proteinExistence type="predicted"/>
<evidence type="ECO:0000256" key="5">
    <source>
        <dbReference type="ARBA" id="ARBA00022692"/>
    </source>
</evidence>
<dbReference type="Pfam" id="PF21381">
    <property type="entry name" value="MCLN_ECD"/>
    <property type="match status" value="1"/>
</dbReference>
<feature type="transmembrane region" description="Helical" evidence="13">
    <location>
        <begin position="423"/>
        <end position="445"/>
    </location>
</feature>
<reference evidence="17" key="3">
    <citation type="submission" date="2025-09" db="UniProtKB">
        <authorList>
            <consortium name="Ensembl"/>
        </authorList>
    </citation>
    <scope>IDENTIFICATION</scope>
</reference>
<evidence type="ECO:0000256" key="1">
    <source>
        <dbReference type="ARBA" id="ARBA00004337"/>
    </source>
</evidence>
<evidence type="ECO:0000256" key="10">
    <source>
        <dbReference type="ARBA" id="ARBA00023157"/>
    </source>
</evidence>
<gene>
    <name evidence="17" type="primary">MCOLN3</name>
    <name evidence="17" type="synonym">mcoln3a</name>
</gene>
<dbReference type="PANTHER" id="PTHR12127">
    <property type="entry name" value="MUCOLIPIN"/>
    <property type="match status" value="1"/>
</dbReference>
<name>A0A669BVT7_ORENI</name>
<feature type="transmembrane region" description="Helical" evidence="13">
    <location>
        <begin position="294"/>
        <end position="319"/>
    </location>
</feature>
<dbReference type="PANTHER" id="PTHR12127:SF23">
    <property type="entry name" value="MUCOLIPIN-3 ISOFORM X1"/>
    <property type="match status" value="1"/>
</dbReference>
<evidence type="ECO:0000259" key="16">
    <source>
        <dbReference type="Pfam" id="PF21381"/>
    </source>
</evidence>
<evidence type="ECO:0000313" key="18">
    <source>
        <dbReference type="Proteomes" id="UP000005207"/>
    </source>
</evidence>